<reference evidence="2" key="3">
    <citation type="submission" date="2018-08" db="UniProtKB">
        <authorList>
            <consortium name="EnsemblPlants"/>
        </authorList>
    </citation>
    <scope>IDENTIFICATION</scope>
    <source>
        <strain evidence="2">cv. Bd21</strain>
    </source>
</reference>
<protein>
    <submittedName>
        <fullName evidence="1 2">Uncharacterized protein</fullName>
    </submittedName>
</protein>
<proteinExistence type="predicted"/>
<organism evidence="1">
    <name type="scientific">Brachypodium distachyon</name>
    <name type="common">Purple false brome</name>
    <name type="synonym">Trachynia distachya</name>
    <dbReference type="NCBI Taxonomy" id="15368"/>
    <lineage>
        <taxon>Eukaryota</taxon>
        <taxon>Viridiplantae</taxon>
        <taxon>Streptophyta</taxon>
        <taxon>Embryophyta</taxon>
        <taxon>Tracheophyta</taxon>
        <taxon>Spermatophyta</taxon>
        <taxon>Magnoliopsida</taxon>
        <taxon>Liliopsida</taxon>
        <taxon>Poales</taxon>
        <taxon>Poaceae</taxon>
        <taxon>BOP clade</taxon>
        <taxon>Pooideae</taxon>
        <taxon>Stipodae</taxon>
        <taxon>Brachypodieae</taxon>
        <taxon>Brachypodium</taxon>
    </lineage>
</organism>
<dbReference type="Proteomes" id="UP000008810">
    <property type="component" value="Chromosome 5"/>
</dbReference>
<gene>
    <name evidence="1" type="ORF">BRADI_5g10925v3</name>
</gene>
<accession>A0A2K2CGJ5</accession>
<keyword evidence="3" id="KW-1185">Reference proteome</keyword>
<dbReference type="EMBL" id="CM000884">
    <property type="protein sequence ID" value="PNT61154.1"/>
    <property type="molecule type" value="Genomic_DNA"/>
</dbReference>
<dbReference type="AlphaFoldDB" id="A0A2K2CGJ5"/>
<evidence type="ECO:0000313" key="2">
    <source>
        <dbReference type="EnsemblPlants" id="PNT61154"/>
    </source>
</evidence>
<dbReference type="Gramene" id="PNT61154">
    <property type="protein sequence ID" value="PNT61154"/>
    <property type="gene ID" value="BRADI_5g10925v3"/>
</dbReference>
<sequence length="86" mass="9988">MDNRLLPVISYSNHALRVFRNEDDIAGSICTAQRQNESRPFWPQTYADFICLGAAEYMETYGALTHSLARQWAQNQHCVARNEIRR</sequence>
<dbReference type="EnsemblPlants" id="PNT61154">
    <property type="protein sequence ID" value="PNT61154"/>
    <property type="gene ID" value="BRADI_5g10925v3"/>
</dbReference>
<name>A0A2K2CGJ5_BRADI</name>
<reference evidence="1" key="2">
    <citation type="submission" date="2017-06" db="EMBL/GenBank/DDBJ databases">
        <title>WGS assembly of Brachypodium distachyon.</title>
        <authorList>
            <consortium name="The International Brachypodium Initiative"/>
            <person name="Lucas S."/>
            <person name="Harmon-Smith M."/>
            <person name="Lail K."/>
            <person name="Tice H."/>
            <person name="Grimwood J."/>
            <person name="Bruce D."/>
            <person name="Barry K."/>
            <person name="Shu S."/>
            <person name="Lindquist E."/>
            <person name="Wang M."/>
            <person name="Pitluck S."/>
            <person name="Vogel J.P."/>
            <person name="Garvin D.F."/>
            <person name="Mockler T.C."/>
            <person name="Schmutz J."/>
            <person name="Rokhsar D."/>
            <person name="Bevan M.W."/>
        </authorList>
    </citation>
    <scope>NUCLEOTIDE SEQUENCE</scope>
    <source>
        <strain evidence="1">Bd21</strain>
    </source>
</reference>
<evidence type="ECO:0000313" key="1">
    <source>
        <dbReference type="EMBL" id="PNT61154.1"/>
    </source>
</evidence>
<reference evidence="1 2" key="1">
    <citation type="journal article" date="2010" name="Nature">
        <title>Genome sequencing and analysis of the model grass Brachypodium distachyon.</title>
        <authorList>
            <consortium name="International Brachypodium Initiative"/>
        </authorList>
    </citation>
    <scope>NUCLEOTIDE SEQUENCE [LARGE SCALE GENOMIC DNA]</scope>
    <source>
        <strain evidence="1 2">Bd21</strain>
    </source>
</reference>
<evidence type="ECO:0000313" key="3">
    <source>
        <dbReference type="Proteomes" id="UP000008810"/>
    </source>
</evidence>
<dbReference type="InParanoid" id="A0A2K2CGJ5"/>